<dbReference type="GO" id="GO:0071949">
    <property type="term" value="F:FAD binding"/>
    <property type="evidence" value="ECO:0007669"/>
    <property type="project" value="InterPro"/>
</dbReference>
<keyword evidence="2" id="KW-0274">FAD</keyword>
<dbReference type="SUPFAM" id="SSF51905">
    <property type="entry name" value="FAD/NAD(P)-binding domain"/>
    <property type="match status" value="1"/>
</dbReference>
<dbReference type="EMBL" id="CACVBS010000065">
    <property type="protein sequence ID" value="CAA7268027.1"/>
    <property type="molecule type" value="Genomic_DNA"/>
</dbReference>
<keyword evidence="6" id="KW-1185">Reference proteome</keyword>
<accession>A0A8S0WQ69</accession>
<keyword evidence="1" id="KW-0285">Flavoprotein</keyword>
<dbReference type="AlphaFoldDB" id="A0A8S0WQ69"/>
<dbReference type="SUPFAM" id="SSF54373">
    <property type="entry name" value="FAD-linked reductases, C-terminal domain"/>
    <property type="match status" value="1"/>
</dbReference>
<dbReference type="OrthoDB" id="417877at2759"/>
<keyword evidence="3" id="KW-0560">Oxidoreductase</keyword>
<evidence type="ECO:0000256" key="3">
    <source>
        <dbReference type="ARBA" id="ARBA00023002"/>
    </source>
</evidence>
<evidence type="ECO:0000313" key="6">
    <source>
        <dbReference type="Proteomes" id="UP000467700"/>
    </source>
</evidence>
<sequence length="427" mass="46388">MALSPKDFTVAIVGGGMCGLACAIVLNRSGIDVNVFEAATKFGEVGAGVGFGPNSLRALKGLGLYDTVLKAANEPPNMRLFRFIAGTGDHELIYDYVNLAKSEEDHTGFGIYRPAFLDALTPLMDPARTRFNKRCVSVEKADSGRQLLRFADGSTFEADLVIGADGIRSVARKVIVGDESSCLGFSNTVAYRGLVPIDVLKAKGMKVPVHTRPHCWIGLGKHLITFPMRNDTLLNIVAFISSPDGLKLSPEHPQPWVRTAPQQELLDGFQGFGNDAMTVLKHIKTPSLWSIHTLHPPLKSFVAGRVVLVGDAAHGMLPHLGAGVGQGFEDVYTLYRVLTHPATKKTNLETALAIYDDMRPSRANMVLEGSIKAGNVYDGFGESKYSAEDVVTHLTGQWDPVWFYDIVAEVSDTLKQRENELFSLATS</sequence>
<dbReference type="InterPro" id="IPR051104">
    <property type="entry name" value="FAD_monoxygenase"/>
</dbReference>
<dbReference type="PRINTS" id="PR00420">
    <property type="entry name" value="RNGMNOXGNASE"/>
</dbReference>
<dbReference type="InterPro" id="IPR002938">
    <property type="entry name" value="FAD-bd"/>
</dbReference>
<reference evidence="5 6" key="1">
    <citation type="submission" date="2020-01" db="EMBL/GenBank/DDBJ databases">
        <authorList>
            <person name="Gupta K D."/>
        </authorList>
    </citation>
    <scope>NUCLEOTIDE SEQUENCE [LARGE SCALE GENOMIC DNA]</scope>
</reference>
<dbReference type="Pfam" id="PF01494">
    <property type="entry name" value="FAD_binding_3"/>
    <property type="match status" value="1"/>
</dbReference>
<proteinExistence type="predicted"/>
<name>A0A8S0WQ69_CYCAE</name>
<dbReference type="Proteomes" id="UP000467700">
    <property type="component" value="Unassembled WGS sequence"/>
</dbReference>
<protein>
    <recommendedName>
        <fullName evidence="4">FAD-binding domain-containing protein</fullName>
    </recommendedName>
</protein>
<dbReference type="GO" id="GO:0016491">
    <property type="term" value="F:oxidoreductase activity"/>
    <property type="evidence" value="ECO:0007669"/>
    <property type="project" value="UniProtKB-KW"/>
</dbReference>
<dbReference type="Gene3D" id="3.50.50.60">
    <property type="entry name" value="FAD/NAD(P)-binding domain"/>
    <property type="match status" value="1"/>
</dbReference>
<gene>
    <name evidence="5" type="ORF">AAE3_LOCUS10241</name>
</gene>
<comment type="caution">
    <text evidence="5">The sequence shown here is derived from an EMBL/GenBank/DDBJ whole genome shotgun (WGS) entry which is preliminary data.</text>
</comment>
<dbReference type="PANTHER" id="PTHR46720:SF3">
    <property type="entry name" value="FAD-BINDING DOMAIN-CONTAINING PROTEIN-RELATED"/>
    <property type="match status" value="1"/>
</dbReference>
<evidence type="ECO:0000256" key="1">
    <source>
        <dbReference type="ARBA" id="ARBA00022630"/>
    </source>
</evidence>
<evidence type="ECO:0000313" key="5">
    <source>
        <dbReference type="EMBL" id="CAA7268027.1"/>
    </source>
</evidence>
<dbReference type="PANTHER" id="PTHR46720">
    <property type="entry name" value="HYDROXYLASE, PUTATIVE (AFU_ORTHOLOGUE AFUA_3G01460)-RELATED"/>
    <property type="match status" value="1"/>
</dbReference>
<dbReference type="InterPro" id="IPR036188">
    <property type="entry name" value="FAD/NAD-bd_sf"/>
</dbReference>
<organism evidence="5 6">
    <name type="scientific">Cyclocybe aegerita</name>
    <name type="common">Black poplar mushroom</name>
    <name type="synonym">Agrocybe aegerita</name>
    <dbReference type="NCBI Taxonomy" id="1973307"/>
    <lineage>
        <taxon>Eukaryota</taxon>
        <taxon>Fungi</taxon>
        <taxon>Dikarya</taxon>
        <taxon>Basidiomycota</taxon>
        <taxon>Agaricomycotina</taxon>
        <taxon>Agaricomycetes</taxon>
        <taxon>Agaricomycetidae</taxon>
        <taxon>Agaricales</taxon>
        <taxon>Agaricineae</taxon>
        <taxon>Bolbitiaceae</taxon>
        <taxon>Cyclocybe</taxon>
    </lineage>
</organism>
<evidence type="ECO:0000259" key="4">
    <source>
        <dbReference type="Pfam" id="PF01494"/>
    </source>
</evidence>
<dbReference type="GO" id="GO:0044550">
    <property type="term" value="P:secondary metabolite biosynthetic process"/>
    <property type="evidence" value="ECO:0007669"/>
    <property type="project" value="TreeGrafter"/>
</dbReference>
<evidence type="ECO:0000256" key="2">
    <source>
        <dbReference type="ARBA" id="ARBA00022827"/>
    </source>
</evidence>
<feature type="domain" description="FAD-binding" evidence="4">
    <location>
        <begin position="8"/>
        <end position="368"/>
    </location>
</feature>